<keyword evidence="1" id="KW-0812">Transmembrane</keyword>
<feature type="transmembrane region" description="Helical" evidence="1">
    <location>
        <begin position="37"/>
        <end position="53"/>
    </location>
</feature>
<gene>
    <name evidence="2" type="ORF">EJK17_03800</name>
</gene>
<sequence>MDRKKNFFMPCDLLLAILFPLILVRWASIYCTNNISNGITAILVLAVITGFILPNILVSWLMIILTTISMAYLFLGYMILPTAIKLIVLVIFPIEVLLVNYASQHLIRLKFMKNDRRSINRYLAHYNPHVKLQTTYNAIKLYRRQIRIIKKMKQMNFHTTVTLVRWENSQQFKEFHHYEYLKAMRKLSKALKESRLTAEFIYFLGNGNFIVISPNQPERVLNFLNQQTEQTISELAVPIPIQLKVVSQTVTQENLDRYSDWTVLFKHLMREAETKLVVEYLKGQVG</sequence>
<evidence type="ECO:0000313" key="2">
    <source>
        <dbReference type="EMBL" id="RVU71134.1"/>
    </source>
</evidence>
<keyword evidence="1" id="KW-0472">Membrane</keyword>
<comment type="caution">
    <text evidence="2">The sequence shown here is derived from an EMBL/GenBank/DDBJ whole genome shotgun (WGS) entry which is preliminary data.</text>
</comment>
<evidence type="ECO:0000256" key="1">
    <source>
        <dbReference type="SAM" id="Phobius"/>
    </source>
</evidence>
<keyword evidence="3" id="KW-1185">Reference proteome</keyword>
<proteinExistence type="predicted"/>
<dbReference type="Proteomes" id="UP000288291">
    <property type="component" value="Unassembled WGS sequence"/>
</dbReference>
<evidence type="ECO:0000313" key="3">
    <source>
        <dbReference type="Proteomes" id="UP000288291"/>
    </source>
</evidence>
<dbReference type="EMBL" id="RXIA01000007">
    <property type="protein sequence ID" value="RVU71134.1"/>
    <property type="molecule type" value="Genomic_DNA"/>
</dbReference>
<protein>
    <recommendedName>
        <fullName evidence="4">GGDEF domain-containing protein</fullName>
    </recommendedName>
</protein>
<accession>A0A437SW31</accession>
<evidence type="ECO:0008006" key="4">
    <source>
        <dbReference type="Google" id="ProtNLM"/>
    </source>
</evidence>
<keyword evidence="1" id="KW-1133">Transmembrane helix</keyword>
<feature type="transmembrane region" description="Helical" evidence="1">
    <location>
        <begin position="60"/>
        <end position="80"/>
    </location>
</feature>
<dbReference type="RefSeq" id="WP_103661277.1">
    <property type="nucleotide sequence ID" value="NZ_ML136876.1"/>
</dbReference>
<organism evidence="2 3">
    <name type="scientific">Lactobacillus xujianguonis</name>
    <dbReference type="NCBI Taxonomy" id="2495899"/>
    <lineage>
        <taxon>Bacteria</taxon>
        <taxon>Bacillati</taxon>
        <taxon>Bacillota</taxon>
        <taxon>Bacilli</taxon>
        <taxon>Lactobacillales</taxon>
        <taxon>Lactobacillaceae</taxon>
        <taxon>Lactobacillus</taxon>
    </lineage>
</organism>
<dbReference type="AlphaFoldDB" id="A0A437SW31"/>
<name>A0A437SW31_9LACO</name>
<reference evidence="2 3" key="1">
    <citation type="submission" date="2018-12" db="EMBL/GenBank/DDBJ databases">
        <authorList>
            <person name="Meng J."/>
        </authorList>
    </citation>
    <scope>NUCLEOTIDE SEQUENCE [LARGE SCALE GENOMIC DNA]</scope>
    <source>
        <strain evidence="2 3">HT111-2</strain>
    </source>
</reference>